<keyword evidence="4" id="KW-1185">Reference proteome</keyword>
<dbReference type="PRINTS" id="PR00111">
    <property type="entry name" value="ABHYDROLASE"/>
</dbReference>
<dbReference type="Proteomes" id="UP000321301">
    <property type="component" value="Unassembled WGS sequence"/>
</dbReference>
<feature type="transmembrane region" description="Helical" evidence="1">
    <location>
        <begin position="132"/>
        <end position="152"/>
    </location>
</feature>
<dbReference type="PRINTS" id="PR00412">
    <property type="entry name" value="EPOXHYDRLASE"/>
</dbReference>
<evidence type="ECO:0000313" key="3">
    <source>
        <dbReference type="EMBL" id="GEO23153.1"/>
    </source>
</evidence>
<accession>A0A512CG37</accession>
<protein>
    <submittedName>
        <fullName evidence="3">Alpha/beta hydrolase</fullName>
    </submittedName>
</protein>
<keyword evidence="1" id="KW-1133">Transmembrane helix</keyword>
<dbReference type="Gene3D" id="3.40.50.1820">
    <property type="entry name" value="alpha/beta hydrolase"/>
    <property type="match status" value="1"/>
</dbReference>
<proteinExistence type="predicted"/>
<dbReference type="InterPro" id="IPR029058">
    <property type="entry name" value="AB_hydrolase_fold"/>
</dbReference>
<evidence type="ECO:0000259" key="2">
    <source>
        <dbReference type="Pfam" id="PF00561"/>
    </source>
</evidence>
<sequence length="258" mass="30019">MLHYTTYILKTDAPWVTFVHGAGGSSAIWFKQIRDFKKSFNVLLVDLRGHGKSKDKVYEKLKNYTFPVISDEVMEVLNHLKIKESHFIGISLGTIIIREITERYPERVSSMILAGAIMKLNVRGQVLMRMGILLKSVIPYILLYKLFAFIIMPRKNHKASRFLFVKEAKKLYQKEFIRWFSLASRVNPLLDFFRIKETNIPTLYLMGEEDYMFLPTITKLVKTHQSAKLEVVPECGHVVNVENPEAFNRISLRFLTTI</sequence>
<dbReference type="RefSeq" id="WP_020891984.1">
    <property type="nucleotide sequence ID" value="NZ_BJYV01000021.1"/>
</dbReference>
<dbReference type="SUPFAM" id="SSF53474">
    <property type="entry name" value="alpha/beta-Hydrolases"/>
    <property type="match status" value="1"/>
</dbReference>
<evidence type="ECO:0000256" key="1">
    <source>
        <dbReference type="SAM" id="Phobius"/>
    </source>
</evidence>
<dbReference type="Pfam" id="PF00561">
    <property type="entry name" value="Abhydrolase_1"/>
    <property type="match status" value="1"/>
</dbReference>
<keyword evidence="1" id="KW-0812">Transmembrane</keyword>
<evidence type="ECO:0000313" key="4">
    <source>
        <dbReference type="Proteomes" id="UP000321301"/>
    </source>
</evidence>
<dbReference type="InterPro" id="IPR050266">
    <property type="entry name" value="AB_hydrolase_sf"/>
</dbReference>
<dbReference type="InterPro" id="IPR000073">
    <property type="entry name" value="AB_hydrolase_1"/>
</dbReference>
<dbReference type="GO" id="GO:0016787">
    <property type="term" value="F:hydrolase activity"/>
    <property type="evidence" value="ECO:0007669"/>
    <property type="project" value="UniProtKB-KW"/>
</dbReference>
<name>A0A512CG37_9BACT</name>
<feature type="domain" description="AB hydrolase-1" evidence="2">
    <location>
        <begin position="14"/>
        <end position="116"/>
    </location>
</feature>
<dbReference type="EMBL" id="BJYV01000021">
    <property type="protein sequence ID" value="GEO23153.1"/>
    <property type="molecule type" value="Genomic_DNA"/>
</dbReference>
<organism evidence="3 4">
    <name type="scientific">Cyclobacterium qasimii</name>
    <dbReference type="NCBI Taxonomy" id="1350429"/>
    <lineage>
        <taxon>Bacteria</taxon>
        <taxon>Pseudomonadati</taxon>
        <taxon>Bacteroidota</taxon>
        <taxon>Cytophagia</taxon>
        <taxon>Cytophagales</taxon>
        <taxon>Cyclobacteriaceae</taxon>
        <taxon>Cyclobacterium</taxon>
    </lineage>
</organism>
<dbReference type="InterPro" id="IPR000639">
    <property type="entry name" value="Epox_hydrolase-like"/>
</dbReference>
<gene>
    <name evidence="3" type="ORF">CQA01_36870</name>
</gene>
<reference evidence="3 4" key="1">
    <citation type="submission" date="2019-07" db="EMBL/GenBank/DDBJ databases">
        <title>Whole genome shotgun sequence of Cyclobacterium qasimii NBRC 106168.</title>
        <authorList>
            <person name="Hosoyama A."/>
            <person name="Uohara A."/>
            <person name="Ohji S."/>
            <person name="Ichikawa N."/>
        </authorList>
    </citation>
    <scope>NUCLEOTIDE SEQUENCE [LARGE SCALE GENOMIC DNA]</scope>
    <source>
        <strain evidence="3 4">NBRC 106168</strain>
    </source>
</reference>
<comment type="caution">
    <text evidence="3">The sequence shown here is derived from an EMBL/GenBank/DDBJ whole genome shotgun (WGS) entry which is preliminary data.</text>
</comment>
<keyword evidence="3" id="KW-0378">Hydrolase</keyword>
<keyword evidence="1" id="KW-0472">Membrane</keyword>
<dbReference type="PANTHER" id="PTHR43798">
    <property type="entry name" value="MONOACYLGLYCEROL LIPASE"/>
    <property type="match status" value="1"/>
</dbReference>
<dbReference type="AlphaFoldDB" id="A0A512CG37"/>